<dbReference type="PANTHER" id="PTHR43760">
    <property type="entry name" value="ENDORIBONUCLEASE-RELATED"/>
    <property type="match status" value="1"/>
</dbReference>
<protein>
    <submittedName>
        <fullName evidence="2">Endoribonuclease L-PSP</fullName>
    </submittedName>
</protein>
<accession>A0A0M0GG23</accession>
<dbReference type="Gene3D" id="3.30.1330.40">
    <property type="entry name" value="RutC-like"/>
    <property type="match status" value="1"/>
</dbReference>
<gene>
    <name evidence="2" type="ORF">AF332_19250</name>
</gene>
<evidence type="ECO:0000259" key="1">
    <source>
        <dbReference type="Pfam" id="PF14588"/>
    </source>
</evidence>
<sequence>MVNETITPEKRIEELGFTLPPVRPSAGNYVSCVRSGNLIFTSGQGTDEYRGRLGEDLSLDVGYEAARQCMLNLLAVVKQEVGDLNKVKRIVKILGFVNSAADFTDQPKVMNGASDLLVQVFGEKGQHGRSAVGMAQLPNNNAVEVEMVLEVEGQEAISNDSITAAGY</sequence>
<dbReference type="Proteomes" id="UP000037109">
    <property type="component" value="Unassembled WGS sequence"/>
</dbReference>
<dbReference type="InterPro" id="IPR013813">
    <property type="entry name" value="Endoribo_LPSP/chorism_mut-like"/>
</dbReference>
<dbReference type="PANTHER" id="PTHR43760:SF1">
    <property type="entry name" value="ENDORIBONUCLEASE L-PSP_CHORISMATE MUTASE-LIKE DOMAIN-CONTAINING PROTEIN"/>
    <property type="match status" value="1"/>
</dbReference>
<proteinExistence type="predicted"/>
<dbReference type="RefSeq" id="WP_053436102.1">
    <property type="nucleotide sequence ID" value="NZ_LGUF01000007.1"/>
</dbReference>
<dbReference type="SUPFAM" id="SSF55298">
    <property type="entry name" value="YjgF-like"/>
    <property type="match status" value="1"/>
</dbReference>
<dbReference type="EMBL" id="LGUF01000007">
    <property type="protein sequence ID" value="KON88723.1"/>
    <property type="molecule type" value="Genomic_DNA"/>
</dbReference>
<keyword evidence="3" id="KW-1185">Reference proteome</keyword>
<name>A0A0M0GG23_SPOGL</name>
<dbReference type="STRING" id="1459.AF332_19250"/>
<dbReference type="OrthoDB" id="9806350at2"/>
<feature type="domain" description="Endoribonuclease L-PSP/chorismate mutase-like" evidence="1">
    <location>
        <begin position="10"/>
        <end position="145"/>
    </location>
</feature>
<dbReference type="InterPro" id="IPR035959">
    <property type="entry name" value="RutC-like_sf"/>
</dbReference>
<evidence type="ECO:0000313" key="2">
    <source>
        <dbReference type="EMBL" id="KON88723.1"/>
    </source>
</evidence>
<dbReference type="PATRIC" id="fig|1459.3.peg.4241"/>
<evidence type="ECO:0000313" key="3">
    <source>
        <dbReference type="Proteomes" id="UP000037109"/>
    </source>
</evidence>
<reference evidence="3" key="1">
    <citation type="submission" date="2015-07" db="EMBL/GenBank/DDBJ databases">
        <title>Fjat-10036 dsm4.</title>
        <authorList>
            <person name="Liu B."/>
            <person name="Wang J."/>
            <person name="Zhu Y."/>
            <person name="Liu G."/>
            <person name="Chen Q."/>
            <person name="Chen Z."/>
            <person name="Lan J."/>
            <person name="Che J."/>
            <person name="Ge C."/>
            <person name="Shi H."/>
            <person name="Pan Z."/>
            <person name="Liu X."/>
        </authorList>
    </citation>
    <scope>NUCLEOTIDE SEQUENCE [LARGE SCALE GENOMIC DNA]</scope>
    <source>
        <strain evidence="3">DSM 4</strain>
    </source>
</reference>
<dbReference type="Pfam" id="PF14588">
    <property type="entry name" value="YjgF_endoribonc"/>
    <property type="match status" value="1"/>
</dbReference>
<organism evidence="2 3">
    <name type="scientific">Sporosarcina globispora</name>
    <name type="common">Bacillus globisporus</name>
    <dbReference type="NCBI Taxonomy" id="1459"/>
    <lineage>
        <taxon>Bacteria</taxon>
        <taxon>Bacillati</taxon>
        <taxon>Bacillota</taxon>
        <taxon>Bacilli</taxon>
        <taxon>Bacillales</taxon>
        <taxon>Caryophanaceae</taxon>
        <taxon>Sporosarcina</taxon>
    </lineage>
</organism>
<dbReference type="CDD" id="cd02199">
    <property type="entry name" value="YjgF_YER057c_UK114_like_1"/>
    <property type="match status" value="1"/>
</dbReference>
<dbReference type="AlphaFoldDB" id="A0A0M0GG23"/>
<comment type="caution">
    <text evidence="2">The sequence shown here is derived from an EMBL/GenBank/DDBJ whole genome shotgun (WGS) entry which is preliminary data.</text>
</comment>